<evidence type="ECO:0000313" key="3">
    <source>
        <dbReference type="Proteomes" id="UP000285190"/>
    </source>
</evidence>
<evidence type="ECO:0000256" key="1">
    <source>
        <dbReference type="SAM" id="MobiDB-lite"/>
    </source>
</evidence>
<comment type="caution">
    <text evidence="2">The sequence shown here is derived from an EMBL/GenBank/DDBJ whole genome shotgun (WGS) entry which is preliminary data.</text>
</comment>
<accession>A0A418WW10</accession>
<dbReference type="EMBL" id="QYUN01000003">
    <property type="protein sequence ID" value="RJF96880.1"/>
    <property type="molecule type" value="Genomic_DNA"/>
</dbReference>
<organism evidence="2 3">
    <name type="scientific">Noviherbaspirillum cavernae</name>
    <dbReference type="NCBI Taxonomy" id="2320862"/>
    <lineage>
        <taxon>Bacteria</taxon>
        <taxon>Pseudomonadati</taxon>
        <taxon>Pseudomonadota</taxon>
        <taxon>Betaproteobacteria</taxon>
        <taxon>Burkholderiales</taxon>
        <taxon>Oxalobacteraceae</taxon>
        <taxon>Noviherbaspirillum</taxon>
    </lineage>
</organism>
<feature type="region of interest" description="Disordered" evidence="1">
    <location>
        <begin position="76"/>
        <end position="95"/>
    </location>
</feature>
<keyword evidence="3" id="KW-1185">Reference proteome</keyword>
<reference evidence="2 3" key="1">
    <citation type="submission" date="2018-09" db="EMBL/GenBank/DDBJ databases">
        <authorList>
            <person name="Zhu H."/>
        </authorList>
    </citation>
    <scope>NUCLEOTIDE SEQUENCE [LARGE SCALE GENOMIC DNA]</scope>
    <source>
        <strain evidence="2 3">K2R10-39</strain>
    </source>
</reference>
<proteinExistence type="predicted"/>
<gene>
    <name evidence="2" type="ORF">D3870_21120</name>
</gene>
<dbReference type="Proteomes" id="UP000285190">
    <property type="component" value="Unassembled WGS sequence"/>
</dbReference>
<evidence type="ECO:0000313" key="2">
    <source>
        <dbReference type="EMBL" id="RJF96880.1"/>
    </source>
</evidence>
<name>A0A418WW10_9BURK</name>
<protein>
    <submittedName>
        <fullName evidence="2">Uncharacterized protein</fullName>
    </submittedName>
</protein>
<sequence length="95" mass="10632">MVGLFIELSEMERYHRVMPARIWILRCFRHDAGLDLSSACKIVRTGSDDILENSFKEAGTTLKAGATHEGTFDGATFNNSLGENHGNWRDSWQSG</sequence>
<dbReference type="AlphaFoldDB" id="A0A418WW10"/>